<dbReference type="EMBL" id="JAVIJP010000013">
    <property type="protein sequence ID" value="KAL3646419.1"/>
    <property type="molecule type" value="Genomic_DNA"/>
</dbReference>
<keyword evidence="7" id="KW-0472">Membrane</keyword>
<reference evidence="16" key="1">
    <citation type="journal article" date="2024" name="IScience">
        <title>Strigolactones Initiate the Formation of Haustorium-like Structures in Castilleja.</title>
        <authorList>
            <person name="Buerger M."/>
            <person name="Peterson D."/>
            <person name="Chory J."/>
        </authorList>
    </citation>
    <scope>NUCLEOTIDE SEQUENCE [LARGE SCALE GENOMIC DNA]</scope>
</reference>
<dbReference type="PANTHER" id="PTHR31044">
    <property type="entry name" value="BETA-1,3 GLUCANASE"/>
    <property type="match status" value="1"/>
</dbReference>
<dbReference type="GO" id="GO:0098552">
    <property type="term" value="C:side of membrane"/>
    <property type="evidence" value="ECO:0007669"/>
    <property type="project" value="UniProtKB-KW"/>
</dbReference>
<comment type="caution">
    <text evidence="15">The sequence shown here is derived from an EMBL/GenBank/DDBJ whole genome shotgun (WGS) entry which is preliminary data.</text>
</comment>
<evidence type="ECO:0000256" key="10">
    <source>
        <dbReference type="ARBA" id="ARBA00023288"/>
    </source>
</evidence>
<feature type="chain" id="PRO_5044844321" description="X8 domain-containing protein" evidence="13">
    <location>
        <begin position="22"/>
        <end position="366"/>
    </location>
</feature>
<dbReference type="GO" id="GO:0016798">
    <property type="term" value="F:hydrolase activity, acting on glycosyl bonds"/>
    <property type="evidence" value="ECO:0007669"/>
    <property type="project" value="UniProtKB-KW"/>
</dbReference>
<dbReference type="Pfam" id="PF07983">
    <property type="entry name" value="X8"/>
    <property type="match status" value="1"/>
</dbReference>
<sequence>MAKLSFLISTFYLLLCSTAKAAQEPALELIPLQDGAGAVHVETQHLENISNSVLMAEAWLRNYILPFYPSTNVTTILVGHTVLCSQTLHHNLGFITPAVKNIHYSLTRWGLQNDIKATTSFSSDCLKSGSESYFKPDFKNHIKPLLTTLQEIGSPYVVNPPSAPYFHTSDLLKTHHELIKNLGVFDMSKVNMVIISPRTEKPTSRKLSSIDISNNIVPFPSPAEAKSPLPPLIGVISPMASPPSFGPHLPPCEPSRGGGGAHHHHGLWCVAKPSVPPETLQEALDFACGEGGADCEAIGENGSCYNPDTVIAHASYAFNSYWQKNKGSGGTCGFGGTAMLINSDPIIVIADSFLLKRGDAGCALPI</sequence>
<evidence type="ECO:0000256" key="3">
    <source>
        <dbReference type="ARBA" id="ARBA00022475"/>
    </source>
</evidence>
<keyword evidence="9" id="KW-0325">Glycoprotein</keyword>
<keyword evidence="3" id="KW-1003">Cell membrane</keyword>
<evidence type="ECO:0000256" key="12">
    <source>
        <dbReference type="RuleBase" id="RU004335"/>
    </source>
</evidence>
<dbReference type="InterPro" id="IPR017853">
    <property type="entry name" value="GH"/>
</dbReference>
<dbReference type="InterPro" id="IPR012946">
    <property type="entry name" value="X8"/>
</dbReference>
<keyword evidence="4" id="KW-0336">GPI-anchor</keyword>
<evidence type="ECO:0000256" key="13">
    <source>
        <dbReference type="SAM" id="SignalP"/>
    </source>
</evidence>
<dbReference type="FunFam" id="1.20.58.1040:FF:000001">
    <property type="entry name" value="Glucan endo-1,3-beta-glucosidase 4"/>
    <property type="match status" value="1"/>
</dbReference>
<organism evidence="15 16">
    <name type="scientific">Castilleja foliolosa</name>
    <dbReference type="NCBI Taxonomy" id="1961234"/>
    <lineage>
        <taxon>Eukaryota</taxon>
        <taxon>Viridiplantae</taxon>
        <taxon>Streptophyta</taxon>
        <taxon>Embryophyta</taxon>
        <taxon>Tracheophyta</taxon>
        <taxon>Spermatophyta</taxon>
        <taxon>Magnoliopsida</taxon>
        <taxon>eudicotyledons</taxon>
        <taxon>Gunneridae</taxon>
        <taxon>Pentapetalae</taxon>
        <taxon>asterids</taxon>
        <taxon>lamiids</taxon>
        <taxon>Lamiales</taxon>
        <taxon>Orobanchaceae</taxon>
        <taxon>Pedicularideae</taxon>
        <taxon>Castillejinae</taxon>
        <taxon>Castilleja</taxon>
    </lineage>
</organism>
<evidence type="ECO:0000256" key="7">
    <source>
        <dbReference type="ARBA" id="ARBA00023136"/>
    </source>
</evidence>
<dbReference type="InterPro" id="IPR000490">
    <property type="entry name" value="Glyco_hydro_17"/>
</dbReference>
<evidence type="ECO:0000259" key="14">
    <source>
        <dbReference type="SMART" id="SM00768"/>
    </source>
</evidence>
<dbReference type="Gene3D" id="3.20.20.80">
    <property type="entry name" value="Glycosidases"/>
    <property type="match status" value="1"/>
</dbReference>
<dbReference type="Gene3D" id="1.20.58.1040">
    <property type="match status" value="1"/>
</dbReference>
<dbReference type="GO" id="GO:0005886">
    <property type="term" value="C:plasma membrane"/>
    <property type="evidence" value="ECO:0007669"/>
    <property type="project" value="UniProtKB-SubCell"/>
</dbReference>
<keyword evidence="5 13" id="KW-0732">Signal</keyword>
<keyword evidence="10" id="KW-0449">Lipoprotein</keyword>
<dbReference type="SMART" id="SM00768">
    <property type="entry name" value="X8"/>
    <property type="match status" value="1"/>
</dbReference>
<dbReference type="Proteomes" id="UP001632038">
    <property type="component" value="Unassembled WGS sequence"/>
</dbReference>
<dbReference type="InterPro" id="IPR044788">
    <property type="entry name" value="X8_dom_prot"/>
</dbReference>
<evidence type="ECO:0000256" key="4">
    <source>
        <dbReference type="ARBA" id="ARBA00022622"/>
    </source>
</evidence>
<keyword evidence="6" id="KW-0378">Hydrolase</keyword>
<evidence type="ECO:0000256" key="5">
    <source>
        <dbReference type="ARBA" id="ARBA00022729"/>
    </source>
</evidence>
<evidence type="ECO:0000256" key="8">
    <source>
        <dbReference type="ARBA" id="ARBA00023157"/>
    </source>
</evidence>
<keyword evidence="8" id="KW-1015">Disulfide bond</keyword>
<evidence type="ECO:0000256" key="6">
    <source>
        <dbReference type="ARBA" id="ARBA00022801"/>
    </source>
</evidence>
<feature type="domain" description="X8" evidence="14">
    <location>
        <begin position="267"/>
        <end position="364"/>
    </location>
</feature>
<evidence type="ECO:0000256" key="2">
    <source>
        <dbReference type="ARBA" id="ARBA00008773"/>
    </source>
</evidence>
<accession>A0ABD3E048</accession>
<dbReference type="GO" id="GO:0009506">
    <property type="term" value="C:plasmodesma"/>
    <property type="evidence" value="ECO:0007669"/>
    <property type="project" value="UniProtKB-ARBA"/>
</dbReference>
<evidence type="ECO:0000256" key="11">
    <source>
        <dbReference type="ARBA" id="ARBA00023295"/>
    </source>
</evidence>
<name>A0ABD3E048_9LAMI</name>
<comment type="subcellular location">
    <subcellularLocation>
        <location evidence="1">Cell membrane</location>
        <topology evidence="1">Lipid-anchor</topology>
        <topology evidence="1">GPI-anchor</topology>
    </subcellularLocation>
</comment>
<protein>
    <recommendedName>
        <fullName evidence="14">X8 domain-containing protein</fullName>
    </recommendedName>
</protein>
<keyword evidence="16" id="KW-1185">Reference proteome</keyword>
<gene>
    <name evidence="15" type="ORF">CASFOL_011599</name>
</gene>
<comment type="similarity">
    <text evidence="2 12">Belongs to the glycosyl hydrolase 17 family.</text>
</comment>
<feature type="signal peptide" evidence="13">
    <location>
        <begin position="1"/>
        <end position="21"/>
    </location>
</feature>
<dbReference type="PANTHER" id="PTHR31044:SF140">
    <property type="entry name" value="EXPRESSED PROTEIN"/>
    <property type="match status" value="1"/>
</dbReference>
<evidence type="ECO:0000256" key="9">
    <source>
        <dbReference type="ARBA" id="ARBA00023180"/>
    </source>
</evidence>
<dbReference type="SUPFAM" id="SSF51445">
    <property type="entry name" value="(Trans)glycosidases"/>
    <property type="match status" value="1"/>
</dbReference>
<evidence type="ECO:0000313" key="16">
    <source>
        <dbReference type="Proteomes" id="UP001632038"/>
    </source>
</evidence>
<dbReference type="AlphaFoldDB" id="A0ABD3E048"/>
<proteinExistence type="inferred from homology"/>
<evidence type="ECO:0000313" key="15">
    <source>
        <dbReference type="EMBL" id="KAL3646419.1"/>
    </source>
</evidence>
<keyword evidence="11" id="KW-0326">Glycosidase</keyword>
<dbReference type="Pfam" id="PF00332">
    <property type="entry name" value="Glyco_hydro_17"/>
    <property type="match status" value="1"/>
</dbReference>
<evidence type="ECO:0000256" key="1">
    <source>
        <dbReference type="ARBA" id="ARBA00004609"/>
    </source>
</evidence>